<comment type="caution">
    <text evidence="2">The sequence shown here is derived from an EMBL/GenBank/DDBJ whole genome shotgun (WGS) entry which is preliminary data.</text>
</comment>
<gene>
    <name evidence="2" type="ORF">CWATWH0003_3419</name>
</gene>
<feature type="compositionally biased region" description="Pro residues" evidence="1">
    <location>
        <begin position="66"/>
        <end position="90"/>
    </location>
</feature>
<dbReference type="PATRIC" id="fig|423471.3.peg.3209"/>
<dbReference type="AlphaFoldDB" id="G5J7I1"/>
<dbReference type="PANTHER" id="PTHR48466:SF2">
    <property type="entry name" value="OS10G0509000 PROTEIN"/>
    <property type="match status" value="1"/>
</dbReference>
<evidence type="ECO:0000313" key="2">
    <source>
        <dbReference type="EMBL" id="EHJ11853.1"/>
    </source>
</evidence>
<evidence type="ECO:0000256" key="1">
    <source>
        <dbReference type="SAM" id="MobiDB-lite"/>
    </source>
</evidence>
<organism evidence="2 3">
    <name type="scientific">Crocosphaera watsonii WH 0003</name>
    <dbReference type="NCBI Taxonomy" id="423471"/>
    <lineage>
        <taxon>Bacteria</taxon>
        <taxon>Bacillati</taxon>
        <taxon>Cyanobacteriota</taxon>
        <taxon>Cyanophyceae</taxon>
        <taxon>Oscillatoriophycideae</taxon>
        <taxon>Chroococcales</taxon>
        <taxon>Aphanothecaceae</taxon>
        <taxon>Crocosphaera</taxon>
    </lineage>
</organism>
<dbReference type="InterPro" id="IPR027417">
    <property type="entry name" value="P-loop_NTPase"/>
</dbReference>
<dbReference type="GO" id="GO:0005524">
    <property type="term" value="F:ATP binding"/>
    <property type="evidence" value="ECO:0007669"/>
    <property type="project" value="InterPro"/>
</dbReference>
<dbReference type="InterPro" id="IPR045076">
    <property type="entry name" value="MutS"/>
</dbReference>
<protein>
    <submittedName>
        <fullName evidence="2">Recombination inhibitory protein MutS2</fullName>
    </submittedName>
</protein>
<dbReference type="Proteomes" id="UP000003477">
    <property type="component" value="Unassembled WGS sequence"/>
</dbReference>
<dbReference type="GO" id="GO:0030983">
    <property type="term" value="F:mismatched DNA binding"/>
    <property type="evidence" value="ECO:0007669"/>
    <property type="project" value="InterPro"/>
</dbReference>
<dbReference type="GO" id="GO:0006298">
    <property type="term" value="P:mismatch repair"/>
    <property type="evidence" value="ECO:0007669"/>
    <property type="project" value="InterPro"/>
</dbReference>
<evidence type="ECO:0000313" key="3">
    <source>
        <dbReference type="Proteomes" id="UP000003477"/>
    </source>
</evidence>
<accession>G5J7I1</accession>
<reference evidence="2 3" key="1">
    <citation type="journal article" date="2011" name="Front. Microbiol.">
        <title>Two Strains of Crocosphaera watsonii with Highly Conserved Genomes are Distinguished by Strain-Specific Features.</title>
        <authorList>
            <person name="Bench S.R."/>
            <person name="Ilikchyan I.N."/>
            <person name="Tripp H.J."/>
            <person name="Zehr J.P."/>
        </authorList>
    </citation>
    <scope>NUCLEOTIDE SEQUENCE [LARGE SCALE GENOMIC DNA]</scope>
    <source>
        <strain evidence="2 3">WH 0003</strain>
    </source>
</reference>
<feature type="region of interest" description="Disordered" evidence="1">
    <location>
        <begin position="58"/>
        <end position="90"/>
    </location>
</feature>
<sequence>MAKVGLFVPAKEPVEIPWFEKILADIGDEQSIEQNLSTFSGHIRRIVRILEALEQATLSPETLPHSPSPSLPPLPVPQSPPLPVPQSHPS</sequence>
<dbReference type="EMBL" id="AESD01000508">
    <property type="protein sequence ID" value="EHJ11853.1"/>
    <property type="molecule type" value="Genomic_DNA"/>
</dbReference>
<dbReference type="GO" id="GO:0140664">
    <property type="term" value="F:ATP-dependent DNA damage sensor activity"/>
    <property type="evidence" value="ECO:0007669"/>
    <property type="project" value="InterPro"/>
</dbReference>
<proteinExistence type="predicted"/>
<name>G5J7I1_CROWT</name>
<dbReference type="Gene3D" id="3.40.50.300">
    <property type="entry name" value="P-loop containing nucleotide triphosphate hydrolases"/>
    <property type="match status" value="1"/>
</dbReference>
<dbReference type="PANTHER" id="PTHR48466">
    <property type="entry name" value="OS10G0509000 PROTEIN-RELATED"/>
    <property type="match status" value="1"/>
</dbReference>